<name>L5KY61_PTEAL</name>
<proteinExistence type="predicted"/>
<gene>
    <name evidence="1" type="ORF">PAL_GLEAN10017960</name>
</gene>
<reference evidence="2" key="1">
    <citation type="journal article" date="2013" name="Science">
        <title>Comparative analysis of bat genomes provides insight into the evolution of flight and immunity.</title>
        <authorList>
            <person name="Zhang G."/>
            <person name="Cowled C."/>
            <person name="Shi Z."/>
            <person name="Huang Z."/>
            <person name="Bishop-Lilly K.A."/>
            <person name="Fang X."/>
            <person name="Wynne J.W."/>
            <person name="Xiong Z."/>
            <person name="Baker M.L."/>
            <person name="Zhao W."/>
            <person name="Tachedjian M."/>
            <person name="Zhu Y."/>
            <person name="Zhou P."/>
            <person name="Jiang X."/>
            <person name="Ng J."/>
            <person name="Yang L."/>
            <person name="Wu L."/>
            <person name="Xiao J."/>
            <person name="Feng Y."/>
            <person name="Chen Y."/>
            <person name="Sun X."/>
            <person name="Zhang Y."/>
            <person name="Marsh G.A."/>
            <person name="Crameri G."/>
            <person name="Broder C.C."/>
            <person name="Frey K.G."/>
            <person name="Wang L.F."/>
            <person name="Wang J."/>
        </authorList>
    </citation>
    <scope>NUCLEOTIDE SEQUENCE [LARGE SCALE GENOMIC DNA]</scope>
</reference>
<evidence type="ECO:0000313" key="1">
    <source>
        <dbReference type="EMBL" id="ELK16384.1"/>
    </source>
</evidence>
<dbReference type="AlphaFoldDB" id="L5KY61"/>
<organism evidence="1 2">
    <name type="scientific">Pteropus alecto</name>
    <name type="common">Black flying fox</name>
    <dbReference type="NCBI Taxonomy" id="9402"/>
    <lineage>
        <taxon>Eukaryota</taxon>
        <taxon>Metazoa</taxon>
        <taxon>Chordata</taxon>
        <taxon>Craniata</taxon>
        <taxon>Vertebrata</taxon>
        <taxon>Euteleostomi</taxon>
        <taxon>Mammalia</taxon>
        <taxon>Eutheria</taxon>
        <taxon>Laurasiatheria</taxon>
        <taxon>Chiroptera</taxon>
        <taxon>Yinpterochiroptera</taxon>
        <taxon>Pteropodoidea</taxon>
        <taxon>Pteropodidae</taxon>
        <taxon>Pteropodinae</taxon>
        <taxon>Pteropus</taxon>
    </lineage>
</organism>
<dbReference type="EMBL" id="KB030474">
    <property type="protein sequence ID" value="ELK16384.1"/>
    <property type="molecule type" value="Genomic_DNA"/>
</dbReference>
<evidence type="ECO:0000313" key="2">
    <source>
        <dbReference type="Proteomes" id="UP000010552"/>
    </source>
</evidence>
<accession>L5KY61</accession>
<dbReference type="InParanoid" id="L5KY61"/>
<dbReference type="Proteomes" id="UP000010552">
    <property type="component" value="Unassembled WGS sequence"/>
</dbReference>
<sequence>MEWEGKSEDRQACSHLLHAAGCMTQSLAALSLNAQPILGFKLLTQMQFPNDLRSPPASGSGVCPAALGKSMNTPGGHTLSPHSAISPAWLPCSRGRPAPEGRGTRVACQEARLETEGEGWCRELGAGCLGHFPVRTKEPKNLTPPSQEASTNQVFISSNIQLHTDTHQHISPKS</sequence>
<protein>
    <submittedName>
        <fullName evidence="1">Uncharacterized protein</fullName>
    </submittedName>
</protein>
<keyword evidence="2" id="KW-1185">Reference proteome</keyword>